<keyword evidence="2" id="KW-0285">Flavoprotein</keyword>
<feature type="domain" description="FAD-dependent oxidoreductase 2 FAD-binding" evidence="6">
    <location>
        <begin position="18"/>
        <end position="521"/>
    </location>
</feature>
<gene>
    <name evidence="7" type="ORF">K8V32_03895</name>
</gene>
<name>A0A921FNE7_9MICC</name>
<dbReference type="PRINTS" id="PR00368">
    <property type="entry name" value="FADPNR"/>
</dbReference>
<evidence type="ECO:0000256" key="3">
    <source>
        <dbReference type="ARBA" id="ARBA00022827"/>
    </source>
</evidence>
<reference evidence="7" key="2">
    <citation type="submission" date="2021-09" db="EMBL/GenBank/DDBJ databases">
        <authorList>
            <person name="Gilroy R."/>
        </authorList>
    </citation>
    <scope>NUCLEOTIDE SEQUENCE</scope>
    <source>
        <strain evidence="7">ChiHjej13B12-14962</strain>
    </source>
</reference>
<dbReference type="PANTHER" id="PTHR43400">
    <property type="entry name" value="FUMARATE REDUCTASE"/>
    <property type="match status" value="1"/>
</dbReference>
<dbReference type="EMBL" id="DYXC01000052">
    <property type="protein sequence ID" value="HJF13931.1"/>
    <property type="molecule type" value="Genomic_DNA"/>
</dbReference>
<comment type="caution">
    <text evidence="7">The sequence shown here is derived from an EMBL/GenBank/DDBJ whole genome shotgun (WGS) entry which is preliminary data.</text>
</comment>
<dbReference type="Proteomes" id="UP000703315">
    <property type="component" value="Unassembled WGS sequence"/>
</dbReference>
<keyword evidence="3" id="KW-0274">FAD</keyword>
<dbReference type="SUPFAM" id="SSF51905">
    <property type="entry name" value="FAD/NAD(P)-binding domain"/>
    <property type="match status" value="1"/>
</dbReference>
<dbReference type="InterPro" id="IPR036188">
    <property type="entry name" value="FAD/NAD-bd_sf"/>
</dbReference>
<dbReference type="PANTHER" id="PTHR43400:SF10">
    <property type="entry name" value="3-OXOSTEROID 1-DEHYDROGENASE"/>
    <property type="match status" value="1"/>
</dbReference>
<comment type="cofactor">
    <cofactor evidence="1">
        <name>FAD</name>
        <dbReference type="ChEBI" id="CHEBI:57692"/>
    </cofactor>
</comment>
<evidence type="ECO:0000256" key="1">
    <source>
        <dbReference type="ARBA" id="ARBA00001974"/>
    </source>
</evidence>
<dbReference type="RefSeq" id="WP_303903170.1">
    <property type="nucleotide sequence ID" value="NZ_DYXC01000052.1"/>
</dbReference>
<sequence>MSNTSPFFGVEQLEDTYDVVVMGSGASGLTAAVRAAHAGLRVAVVEKADKLGGTSAAGGGVIWAPANHLGAAAGYQDSEQDGIDYLTAAAGDIMSHEDIAWYVRTSGEAIKFLDEHTRVELMPLTRPDYHMEWPGAAAGGRSLDNAAFRADDYPEIAEVLRQPTYFPLLTMVERDDLNGRAPDPQLLTDRAAQGVRTMGGALVGSLTASALDNNVHIALNAPVTNLEYTSDTWHLTVADTKTITAAAVVIASGGFDYNERLRKTFLPLDVTPIGAPSNEGDGLELGMAAGASLRDMNALWGVPIINAAGQTYDGKPTGRMGNVEMTLPGSITVNTAGHRFVNEALNYHDAARVFANIDPHTGRAQNNPAWLVFDHTFMSKYPVAGSTPGQAPAWMLQAESLPALAQQAGIDAEQLLATVEKFNDDARQGVDTQFGRGSSEQDRHLGDASVTPNPCLAPLETGPYYAVPLHAGTLGTSGGLATNLDGQVVDRHQQPIEGLYAAGNVSGGVFRNTYPGGGATLG</sequence>
<reference evidence="7" key="1">
    <citation type="journal article" date="2021" name="PeerJ">
        <title>Extensive microbial diversity within the chicken gut microbiome revealed by metagenomics and culture.</title>
        <authorList>
            <person name="Gilroy R."/>
            <person name="Ravi A."/>
            <person name="Getino M."/>
            <person name="Pursley I."/>
            <person name="Horton D.L."/>
            <person name="Alikhan N.F."/>
            <person name="Baker D."/>
            <person name="Gharbi K."/>
            <person name="Hall N."/>
            <person name="Watson M."/>
            <person name="Adriaenssens E.M."/>
            <person name="Foster-Nyarko E."/>
            <person name="Jarju S."/>
            <person name="Secka A."/>
            <person name="Antonio M."/>
            <person name="Oren A."/>
            <person name="Chaudhuri R.R."/>
            <person name="La Ragione R."/>
            <person name="Hildebrand F."/>
            <person name="Pallen M.J."/>
        </authorList>
    </citation>
    <scope>NUCLEOTIDE SEQUENCE</scope>
    <source>
        <strain evidence="7">ChiHjej13B12-14962</strain>
    </source>
</reference>
<evidence type="ECO:0000313" key="7">
    <source>
        <dbReference type="EMBL" id="HJF13931.1"/>
    </source>
</evidence>
<evidence type="ECO:0000256" key="5">
    <source>
        <dbReference type="SAM" id="MobiDB-lite"/>
    </source>
</evidence>
<protein>
    <submittedName>
        <fullName evidence="7">FAD-dependent oxidoreductase</fullName>
    </submittedName>
</protein>
<dbReference type="SUPFAM" id="SSF56425">
    <property type="entry name" value="Succinate dehydrogenase/fumarate reductase flavoprotein, catalytic domain"/>
    <property type="match status" value="1"/>
</dbReference>
<dbReference type="AlphaFoldDB" id="A0A921FNE7"/>
<dbReference type="Pfam" id="PF00890">
    <property type="entry name" value="FAD_binding_2"/>
    <property type="match status" value="1"/>
</dbReference>
<dbReference type="InterPro" id="IPR027477">
    <property type="entry name" value="Succ_DH/fumarate_Rdtase_cat_sf"/>
</dbReference>
<feature type="non-terminal residue" evidence="7">
    <location>
        <position position="522"/>
    </location>
</feature>
<keyword evidence="4" id="KW-0560">Oxidoreductase</keyword>
<dbReference type="GO" id="GO:0033765">
    <property type="term" value="F:steroid dehydrogenase activity, acting on the CH-CH group of donors"/>
    <property type="evidence" value="ECO:0007669"/>
    <property type="project" value="UniProtKB-ARBA"/>
</dbReference>
<proteinExistence type="predicted"/>
<accession>A0A921FNE7</accession>
<feature type="region of interest" description="Disordered" evidence="5">
    <location>
        <begin position="429"/>
        <end position="449"/>
    </location>
</feature>
<evidence type="ECO:0000256" key="4">
    <source>
        <dbReference type="ARBA" id="ARBA00023002"/>
    </source>
</evidence>
<dbReference type="InterPro" id="IPR003953">
    <property type="entry name" value="FAD-dep_OxRdtase_2_FAD-bd"/>
</dbReference>
<dbReference type="GO" id="GO:0008202">
    <property type="term" value="P:steroid metabolic process"/>
    <property type="evidence" value="ECO:0007669"/>
    <property type="project" value="UniProtKB-ARBA"/>
</dbReference>
<organism evidence="7 8">
    <name type="scientific">Enteractinococcus helveticum</name>
    <dbReference type="NCBI Taxonomy" id="1837282"/>
    <lineage>
        <taxon>Bacteria</taxon>
        <taxon>Bacillati</taxon>
        <taxon>Actinomycetota</taxon>
        <taxon>Actinomycetes</taxon>
        <taxon>Micrococcales</taxon>
        <taxon>Micrococcaceae</taxon>
    </lineage>
</organism>
<dbReference type="Gene3D" id="3.90.700.10">
    <property type="entry name" value="Succinate dehydrogenase/fumarate reductase flavoprotein, catalytic domain"/>
    <property type="match status" value="1"/>
</dbReference>
<dbReference type="InterPro" id="IPR050315">
    <property type="entry name" value="FAD-oxidoreductase_2"/>
</dbReference>
<dbReference type="Gene3D" id="3.50.50.60">
    <property type="entry name" value="FAD/NAD(P)-binding domain"/>
    <property type="match status" value="1"/>
</dbReference>
<evidence type="ECO:0000256" key="2">
    <source>
        <dbReference type="ARBA" id="ARBA00022630"/>
    </source>
</evidence>
<evidence type="ECO:0000313" key="8">
    <source>
        <dbReference type="Proteomes" id="UP000703315"/>
    </source>
</evidence>
<evidence type="ECO:0000259" key="6">
    <source>
        <dbReference type="Pfam" id="PF00890"/>
    </source>
</evidence>